<evidence type="ECO:0000256" key="1">
    <source>
        <dbReference type="SAM" id="Phobius"/>
    </source>
</evidence>
<keyword evidence="1" id="KW-0472">Membrane</keyword>
<keyword evidence="3" id="KW-1185">Reference proteome</keyword>
<protein>
    <submittedName>
        <fullName evidence="2">Uncharacterized protein</fullName>
    </submittedName>
</protein>
<evidence type="ECO:0000313" key="3">
    <source>
        <dbReference type="Proteomes" id="UP000005150"/>
    </source>
</evidence>
<proteinExistence type="predicted"/>
<gene>
    <name evidence="2" type="ORF">HMPREF1071_00154</name>
</gene>
<dbReference type="HOGENOM" id="CLU_3132492_0_0_10"/>
<reference evidence="2 3" key="1">
    <citation type="submission" date="2012-02" db="EMBL/GenBank/DDBJ databases">
        <title>The Genome Sequence of Bacteroides salyersiae CL02T12C01.</title>
        <authorList>
            <consortium name="The Broad Institute Genome Sequencing Platform"/>
            <person name="Earl A."/>
            <person name="Ward D."/>
            <person name="Feldgarden M."/>
            <person name="Gevers D."/>
            <person name="Zitomersky N.L."/>
            <person name="Coyne M.J."/>
            <person name="Comstock L.E."/>
            <person name="Young S.K."/>
            <person name="Zeng Q."/>
            <person name="Gargeya S."/>
            <person name="Fitzgerald M."/>
            <person name="Haas B."/>
            <person name="Abouelleil A."/>
            <person name="Alvarado L."/>
            <person name="Arachchi H.M."/>
            <person name="Berlin A."/>
            <person name="Chapman S.B."/>
            <person name="Gearin G."/>
            <person name="Goldberg J."/>
            <person name="Griggs A."/>
            <person name="Gujja S."/>
            <person name="Hansen M."/>
            <person name="Heiman D."/>
            <person name="Howarth C."/>
            <person name="Larimer J."/>
            <person name="Lui A."/>
            <person name="MacDonald P.J.P."/>
            <person name="McCowen C."/>
            <person name="Montmayeur A."/>
            <person name="Murphy C."/>
            <person name="Neiman D."/>
            <person name="Pearson M."/>
            <person name="Priest M."/>
            <person name="Roberts A."/>
            <person name="Saif S."/>
            <person name="Shea T."/>
            <person name="Sisk P."/>
            <person name="Stolte C."/>
            <person name="Sykes S."/>
            <person name="Wortman J."/>
            <person name="Nusbaum C."/>
            <person name="Birren B."/>
        </authorList>
    </citation>
    <scope>NUCLEOTIDE SEQUENCE [LARGE SCALE GENOMIC DNA]</scope>
    <source>
        <strain evidence="2 3">CL02T12C01</strain>
    </source>
</reference>
<accession>I8Z7G4</accession>
<feature type="transmembrane region" description="Helical" evidence="1">
    <location>
        <begin position="21"/>
        <end position="44"/>
    </location>
</feature>
<dbReference type="Proteomes" id="UP000005150">
    <property type="component" value="Unassembled WGS sequence"/>
</dbReference>
<organism evidence="2 3">
    <name type="scientific">Bacteroides salyersiae CL02T12C01</name>
    <dbReference type="NCBI Taxonomy" id="997887"/>
    <lineage>
        <taxon>Bacteria</taxon>
        <taxon>Pseudomonadati</taxon>
        <taxon>Bacteroidota</taxon>
        <taxon>Bacteroidia</taxon>
        <taxon>Bacteroidales</taxon>
        <taxon>Bacteroidaceae</taxon>
        <taxon>Bacteroides</taxon>
    </lineage>
</organism>
<name>I8Z7G4_9BACE</name>
<keyword evidence="1" id="KW-1133">Transmembrane helix</keyword>
<dbReference type="AlphaFoldDB" id="I8Z7G4"/>
<evidence type="ECO:0000313" key="2">
    <source>
        <dbReference type="EMBL" id="EIY70837.1"/>
    </source>
</evidence>
<sequence>MKSLSLSKWKGDFHFRRYVQLNIFLLVDYLSVCCVVVDHIGIYIDIEIS</sequence>
<dbReference type="EMBL" id="AGXV01000003">
    <property type="protein sequence ID" value="EIY70837.1"/>
    <property type="molecule type" value="Genomic_DNA"/>
</dbReference>
<comment type="caution">
    <text evidence="2">The sequence shown here is derived from an EMBL/GenBank/DDBJ whole genome shotgun (WGS) entry which is preliminary data.</text>
</comment>
<keyword evidence="1" id="KW-0812">Transmembrane</keyword>